<name>A0A060WT56_ONCMY</name>
<sequence>MLVFLFPFDLDVDHVNLLSPVITVQLCDPVTLLCVFPEEEFNDEQMHWYKQTVGGIPQLVSSMNKYLTEPVFHFGFNNSHFNVKLDQIMFCLSIMKSIPEDEAMYYCAIGREMTEMVRSLTTRQWTSSQIHPGDSYLNVYHNSLRLCDSTVYSTL</sequence>
<keyword evidence="6" id="KW-1015">Disulfide bond</keyword>
<evidence type="ECO:0000313" key="10">
    <source>
        <dbReference type="Proteomes" id="UP000193380"/>
    </source>
</evidence>
<keyword evidence="2" id="KW-1003">Cell membrane</keyword>
<gene>
    <name evidence="9" type="ORF">GSONMT00032423001</name>
</gene>
<dbReference type="PaxDb" id="8022-A0A060WT56"/>
<dbReference type="Proteomes" id="UP000193380">
    <property type="component" value="Unassembled WGS sequence"/>
</dbReference>
<dbReference type="InterPro" id="IPR013783">
    <property type="entry name" value="Ig-like_fold"/>
</dbReference>
<evidence type="ECO:0000256" key="1">
    <source>
        <dbReference type="ARBA" id="ARBA00004236"/>
    </source>
</evidence>
<keyword evidence="7" id="KW-0325">Glycoprotein</keyword>
<reference evidence="9" key="2">
    <citation type="submission" date="2014-03" db="EMBL/GenBank/DDBJ databases">
        <authorList>
            <person name="Genoscope - CEA"/>
        </authorList>
    </citation>
    <scope>NUCLEOTIDE SEQUENCE</scope>
</reference>
<dbReference type="AlphaFoldDB" id="A0A060WT56"/>
<reference evidence="9" key="1">
    <citation type="journal article" date="2014" name="Nat. Commun.">
        <title>The rainbow trout genome provides novel insights into evolution after whole-genome duplication in vertebrates.</title>
        <authorList>
            <person name="Berthelot C."/>
            <person name="Brunet F."/>
            <person name="Chalopin D."/>
            <person name="Juanchich A."/>
            <person name="Bernard M."/>
            <person name="Noel B."/>
            <person name="Bento P."/>
            <person name="Da Silva C."/>
            <person name="Labadie K."/>
            <person name="Alberti A."/>
            <person name="Aury J.M."/>
            <person name="Louis A."/>
            <person name="Dehais P."/>
            <person name="Bardou P."/>
            <person name="Montfort J."/>
            <person name="Klopp C."/>
            <person name="Cabau C."/>
            <person name="Gaspin C."/>
            <person name="Thorgaard G.H."/>
            <person name="Boussaha M."/>
            <person name="Quillet E."/>
            <person name="Guyomard R."/>
            <person name="Galiana D."/>
            <person name="Bobe J."/>
            <person name="Volff J.N."/>
            <person name="Genet C."/>
            <person name="Wincker P."/>
            <person name="Jaillon O."/>
            <person name="Roest Crollius H."/>
            <person name="Guiguen Y."/>
        </authorList>
    </citation>
    <scope>NUCLEOTIDE SEQUENCE [LARGE SCALE GENOMIC DNA]</scope>
</reference>
<dbReference type="EMBL" id="FR904711">
    <property type="protein sequence ID" value="CDQ70341.1"/>
    <property type="molecule type" value="Genomic_DNA"/>
</dbReference>
<evidence type="ECO:0000256" key="4">
    <source>
        <dbReference type="ARBA" id="ARBA00022859"/>
    </source>
</evidence>
<dbReference type="CDD" id="cd00099">
    <property type="entry name" value="IgV"/>
    <property type="match status" value="1"/>
</dbReference>
<dbReference type="PANTHER" id="PTHR19433:SF133">
    <property type="entry name" value="IMMUNE-TYPE RECEPTOR 5 PRECURSOR-RELATED"/>
    <property type="match status" value="1"/>
</dbReference>
<dbReference type="InterPro" id="IPR013106">
    <property type="entry name" value="Ig_V-set"/>
</dbReference>
<dbReference type="GO" id="GO:0005886">
    <property type="term" value="C:plasma membrane"/>
    <property type="evidence" value="ECO:0007669"/>
    <property type="project" value="UniProtKB-SubCell"/>
</dbReference>
<evidence type="ECO:0000256" key="2">
    <source>
        <dbReference type="ARBA" id="ARBA00022475"/>
    </source>
</evidence>
<comment type="subcellular location">
    <subcellularLocation>
        <location evidence="1">Cell membrane</location>
    </subcellularLocation>
</comment>
<evidence type="ECO:0000256" key="3">
    <source>
        <dbReference type="ARBA" id="ARBA00022729"/>
    </source>
</evidence>
<dbReference type="GO" id="GO:0002376">
    <property type="term" value="P:immune system process"/>
    <property type="evidence" value="ECO:0007669"/>
    <property type="project" value="UniProtKB-KW"/>
</dbReference>
<dbReference type="InterPro" id="IPR036179">
    <property type="entry name" value="Ig-like_dom_sf"/>
</dbReference>
<dbReference type="Gene3D" id="2.60.40.10">
    <property type="entry name" value="Immunoglobulins"/>
    <property type="match status" value="1"/>
</dbReference>
<dbReference type="PANTHER" id="PTHR19433">
    <property type="entry name" value="T-CELL RECEPTOR ALPHA CHAIN V REGION-RELATED"/>
    <property type="match status" value="1"/>
</dbReference>
<feature type="domain" description="Immunoglobulin V-set" evidence="8">
    <location>
        <begin position="21"/>
        <end position="117"/>
    </location>
</feature>
<accession>A0A060WT56</accession>
<protein>
    <recommendedName>
        <fullName evidence="8">Immunoglobulin V-set domain-containing protein</fullName>
    </recommendedName>
</protein>
<keyword evidence="4" id="KW-0391">Immunity</keyword>
<dbReference type="Pfam" id="PF07686">
    <property type="entry name" value="V-set"/>
    <property type="match status" value="1"/>
</dbReference>
<keyword evidence="5" id="KW-0472">Membrane</keyword>
<proteinExistence type="predicted"/>
<evidence type="ECO:0000256" key="6">
    <source>
        <dbReference type="ARBA" id="ARBA00023157"/>
    </source>
</evidence>
<dbReference type="GO" id="GO:0009617">
    <property type="term" value="P:response to bacterium"/>
    <property type="evidence" value="ECO:0007669"/>
    <property type="project" value="TreeGrafter"/>
</dbReference>
<evidence type="ECO:0000256" key="7">
    <source>
        <dbReference type="ARBA" id="ARBA00023180"/>
    </source>
</evidence>
<dbReference type="InterPro" id="IPR052051">
    <property type="entry name" value="TCR_complex_component"/>
</dbReference>
<evidence type="ECO:0000259" key="8">
    <source>
        <dbReference type="Pfam" id="PF07686"/>
    </source>
</evidence>
<evidence type="ECO:0000313" key="9">
    <source>
        <dbReference type="EMBL" id="CDQ70341.1"/>
    </source>
</evidence>
<keyword evidence="3" id="KW-0732">Signal</keyword>
<dbReference type="SUPFAM" id="SSF48726">
    <property type="entry name" value="Immunoglobulin"/>
    <property type="match status" value="1"/>
</dbReference>
<organism evidence="9 10">
    <name type="scientific">Oncorhynchus mykiss</name>
    <name type="common">Rainbow trout</name>
    <name type="synonym">Salmo gairdneri</name>
    <dbReference type="NCBI Taxonomy" id="8022"/>
    <lineage>
        <taxon>Eukaryota</taxon>
        <taxon>Metazoa</taxon>
        <taxon>Chordata</taxon>
        <taxon>Craniata</taxon>
        <taxon>Vertebrata</taxon>
        <taxon>Euteleostomi</taxon>
        <taxon>Actinopterygii</taxon>
        <taxon>Neopterygii</taxon>
        <taxon>Teleostei</taxon>
        <taxon>Protacanthopterygii</taxon>
        <taxon>Salmoniformes</taxon>
        <taxon>Salmonidae</taxon>
        <taxon>Salmoninae</taxon>
        <taxon>Oncorhynchus</taxon>
    </lineage>
</organism>
<evidence type="ECO:0000256" key="5">
    <source>
        <dbReference type="ARBA" id="ARBA00023136"/>
    </source>
</evidence>